<evidence type="ECO:0000313" key="5">
    <source>
        <dbReference type="Proteomes" id="UP000050865"/>
    </source>
</evidence>
<dbReference type="Pfam" id="PF02517">
    <property type="entry name" value="Rce1-like"/>
    <property type="match status" value="1"/>
</dbReference>
<dbReference type="Proteomes" id="UP000050865">
    <property type="component" value="Unassembled WGS sequence"/>
</dbReference>
<feature type="transmembrane region" description="Helical" evidence="2">
    <location>
        <begin position="125"/>
        <end position="149"/>
    </location>
</feature>
<dbReference type="InterPro" id="IPR003675">
    <property type="entry name" value="Rce1/LyrA-like_dom"/>
</dbReference>
<evidence type="ECO:0000313" key="4">
    <source>
        <dbReference type="EMBL" id="KRN25881.1"/>
    </source>
</evidence>
<name>A0A0R2FBU3_9LACO</name>
<comment type="similarity">
    <text evidence="1">Belongs to the UPF0177 family.</text>
</comment>
<dbReference type="PATRIC" id="fig|1423730.4.peg.2095"/>
<feature type="transmembrane region" description="Helical" evidence="2">
    <location>
        <begin position="42"/>
        <end position="64"/>
    </location>
</feature>
<dbReference type="STRING" id="1423730.FC75_GL002014"/>
<accession>A0A0R2FBU3</accession>
<comment type="caution">
    <text evidence="4">The sequence shown here is derived from an EMBL/GenBank/DDBJ whole genome shotgun (WGS) entry which is preliminary data.</text>
</comment>
<dbReference type="PANTHER" id="PTHR36435">
    <property type="entry name" value="SLR1288 PROTEIN"/>
    <property type="match status" value="1"/>
</dbReference>
<dbReference type="EMBL" id="AYZJ01000002">
    <property type="protein sequence ID" value="KRN25881.1"/>
    <property type="molecule type" value="Genomic_DNA"/>
</dbReference>
<keyword evidence="2" id="KW-1133">Transmembrane helix</keyword>
<evidence type="ECO:0000256" key="1">
    <source>
        <dbReference type="ARBA" id="ARBA00009067"/>
    </source>
</evidence>
<organism evidence="4 5">
    <name type="scientific">Lacticaseibacillus camelliae DSM 22697 = JCM 13995</name>
    <dbReference type="NCBI Taxonomy" id="1423730"/>
    <lineage>
        <taxon>Bacteria</taxon>
        <taxon>Bacillati</taxon>
        <taxon>Bacillota</taxon>
        <taxon>Bacilli</taxon>
        <taxon>Lactobacillales</taxon>
        <taxon>Lactobacillaceae</taxon>
        <taxon>Lacticaseibacillus</taxon>
    </lineage>
</organism>
<dbReference type="OrthoDB" id="8607342at2"/>
<keyword evidence="2" id="KW-0472">Membrane</keyword>
<feature type="transmembrane region" description="Helical" evidence="2">
    <location>
        <begin position="85"/>
        <end position="105"/>
    </location>
</feature>
<dbReference type="GO" id="GO:0080120">
    <property type="term" value="P:CAAX-box protein maturation"/>
    <property type="evidence" value="ECO:0007669"/>
    <property type="project" value="UniProtKB-ARBA"/>
</dbReference>
<proteinExistence type="inferred from homology"/>
<dbReference type="RefSeq" id="WP_054665362.1">
    <property type="nucleotide sequence ID" value="NZ_AYZJ01000002.1"/>
</dbReference>
<feature type="transmembrane region" description="Helical" evidence="2">
    <location>
        <begin position="161"/>
        <end position="180"/>
    </location>
</feature>
<dbReference type="AlphaFoldDB" id="A0A0R2FBU3"/>
<dbReference type="InterPro" id="IPR052710">
    <property type="entry name" value="CAAX_protease"/>
</dbReference>
<evidence type="ECO:0000256" key="2">
    <source>
        <dbReference type="SAM" id="Phobius"/>
    </source>
</evidence>
<dbReference type="GO" id="GO:0004175">
    <property type="term" value="F:endopeptidase activity"/>
    <property type="evidence" value="ECO:0007669"/>
    <property type="project" value="UniProtKB-ARBA"/>
</dbReference>
<sequence>MIKTTLKRLGIVLLLFIGYSYAEYMVLVPTLRSHGRAGTLEVAGLFTVVFGILLLLLWGTYQWFLSKEKADHWHRQPLTLKTAGFTALMVILMYAVQLAGGLLQMRGATGEPANQSSLMAIMQQAPLAMTLIACVGGPAVEELLFRGLLMHSFPHQEKIGWRVVAVILSSMIFGLAHTSFTDPLNWAIYSALGAVFGLTYATTGDIRYSMFLHFVNNLAALIL</sequence>
<keyword evidence="5" id="KW-1185">Reference proteome</keyword>
<protein>
    <recommendedName>
        <fullName evidence="3">CAAX prenyl protease 2/Lysostaphin resistance protein A-like domain-containing protein</fullName>
    </recommendedName>
</protein>
<feature type="transmembrane region" description="Helical" evidence="2">
    <location>
        <begin position="186"/>
        <end position="203"/>
    </location>
</feature>
<keyword evidence="2" id="KW-0812">Transmembrane</keyword>
<feature type="domain" description="CAAX prenyl protease 2/Lysostaphin resistance protein A-like" evidence="3">
    <location>
        <begin position="125"/>
        <end position="218"/>
    </location>
</feature>
<gene>
    <name evidence="4" type="ORF">FC75_GL002014</name>
</gene>
<evidence type="ECO:0000259" key="3">
    <source>
        <dbReference type="Pfam" id="PF02517"/>
    </source>
</evidence>
<reference evidence="4 5" key="1">
    <citation type="journal article" date="2015" name="Genome Announc.">
        <title>Expanding the biotechnology potential of lactobacilli through comparative genomics of 213 strains and associated genera.</title>
        <authorList>
            <person name="Sun Z."/>
            <person name="Harris H.M."/>
            <person name="McCann A."/>
            <person name="Guo C."/>
            <person name="Argimon S."/>
            <person name="Zhang W."/>
            <person name="Yang X."/>
            <person name="Jeffery I.B."/>
            <person name="Cooney J.C."/>
            <person name="Kagawa T.F."/>
            <person name="Liu W."/>
            <person name="Song Y."/>
            <person name="Salvetti E."/>
            <person name="Wrobel A."/>
            <person name="Rasinkangas P."/>
            <person name="Parkhill J."/>
            <person name="Rea M.C."/>
            <person name="O'Sullivan O."/>
            <person name="Ritari J."/>
            <person name="Douillard F.P."/>
            <person name="Paul Ross R."/>
            <person name="Yang R."/>
            <person name="Briner A.E."/>
            <person name="Felis G.E."/>
            <person name="de Vos W.M."/>
            <person name="Barrangou R."/>
            <person name="Klaenhammer T.R."/>
            <person name="Caufield P.W."/>
            <person name="Cui Y."/>
            <person name="Zhang H."/>
            <person name="O'Toole P.W."/>
        </authorList>
    </citation>
    <scope>NUCLEOTIDE SEQUENCE [LARGE SCALE GENOMIC DNA]</scope>
    <source>
        <strain evidence="4 5">DSM 22697</strain>
    </source>
</reference>
<dbReference type="PANTHER" id="PTHR36435:SF1">
    <property type="entry name" value="CAAX AMINO TERMINAL PROTEASE FAMILY PROTEIN"/>
    <property type="match status" value="1"/>
</dbReference>